<dbReference type="EC" id="3.1.4.52" evidence="2"/>
<reference evidence="2 3" key="1">
    <citation type="submission" date="2015-12" db="EMBL/GenBank/DDBJ databases">
        <title>Genome sequence of the marine Rhodobacteraceae strain O3.65, Candidatus Tritonibacter horizontis.</title>
        <authorList>
            <person name="Poehlein A."/>
            <person name="Giebel H.A."/>
            <person name="Voget S."/>
            <person name="Brinkhoff T."/>
        </authorList>
    </citation>
    <scope>NUCLEOTIDE SEQUENCE [LARGE SCALE GENOMIC DNA]</scope>
    <source>
        <strain evidence="2 3">O3.65</strain>
    </source>
</reference>
<dbReference type="PANTHER" id="PTHR33121:SF79">
    <property type="entry name" value="CYCLIC DI-GMP PHOSPHODIESTERASE PDED-RELATED"/>
    <property type="match status" value="1"/>
</dbReference>
<dbReference type="SMART" id="SM00052">
    <property type="entry name" value="EAL"/>
    <property type="match status" value="1"/>
</dbReference>
<dbReference type="PROSITE" id="PS50883">
    <property type="entry name" value="EAL"/>
    <property type="match status" value="1"/>
</dbReference>
<comment type="caution">
    <text evidence="2">The sequence shown here is derived from an EMBL/GenBank/DDBJ whole genome shotgun (WGS) entry which is preliminary data.</text>
</comment>
<dbReference type="AlphaFoldDB" id="A0A132BYC9"/>
<dbReference type="InterPro" id="IPR035919">
    <property type="entry name" value="EAL_sf"/>
</dbReference>
<sequence>MGLSKVKKRHFWKNDIPEGAENPLSAAIVARDRNVVDMVAEAVRHDQTLLAYQPIVQSHAPETIAFYEGYIRVMDATGRIIPAREFMGVIEERELGRKLDCLALEQGLQVLLRNPNVRLSINMSARSIGYSQWMRVLEKFLARDQFLGERLVLEISEASVMAAPELVIDFMDQMQQHGIAFALDNFGAGNTSIGHFRDFFFDAVKIDGQFVRGVHGNHDNQAVIRVLVAIAKQFDMFIVAESVERQEDADFLIETGVDCLQGFLYGAPSITPPWHDEDASRVRA</sequence>
<gene>
    <name evidence="2" type="primary">gmr_2</name>
    <name evidence="2" type="ORF">TRIHO_20900</name>
</gene>
<dbReference type="Pfam" id="PF00563">
    <property type="entry name" value="EAL"/>
    <property type="match status" value="1"/>
</dbReference>
<dbReference type="PANTHER" id="PTHR33121">
    <property type="entry name" value="CYCLIC DI-GMP PHOSPHODIESTERASE PDEF"/>
    <property type="match status" value="1"/>
</dbReference>
<organism evidence="2 3">
    <name type="scientific">Tritonibacter horizontis</name>
    <dbReference type="NCBI Taxonomy" id="1768241"/>
    <lineage>
        <taxon>Bacteria</taxon>
        <taxon>Pseudomonadati</taxon>
        <taxon>Pseudomonadota</taxon>
        <taxon>Alphaproteobacteria</taxon>
        <taxon>Rhodobacterales</taxon>
        <taxon>Paracoccaceae</taxon>
        <taxon>Tritonibacter</taxon>
    </lineage>
</organism>
<evidence type="ECO:0000313" key="3">
    <source>
        <dbReference type="Proteomes" id="UP000068382"/>
    </source>
</evidence>
<evidence type="ECO:0000313" key="2">
    <source>
        <dbReference type="EMBL" id="KUP93052.1"/>
    </source>
</evidence>
<dbReference type="PATRIC" id="fig|1768241.3.peg.2198"/>
<dbReference type="CDD" id="cd01948">
    <property type="entry name" value="EAL"/>
    <property type="match status" value="1"/>
</dbReference>
<keyword evidence="2" id="KW-0378">Hydrolase</keyword>
<dbReference type="Proteomes" id="UP000068382">
    <property type="component" value="Unassembled WGS sequence"/>
</dbReference>
<dbReference type="InterPro" id="IPR050706">
    <property type="entry name" value="Cyclic-di-GMP_PDE-like"/>
</dbReference>
<proteinExistence type="predicted"/>
<evidence type="ECO:0000259" key="1">
    <source>
        <dbReference type="PROSITE" id="PS50883"/>
    </source>
</evidence>
<accession>A0A132BYC9</accession>
<name>A0A132BYC9_9RHOB</name>
<dbReference type="EMBL" id="LPUY01000061">
    <property type="protein sequence ID" value="KUP93052.1"/>
    <property type="molecule type" value="Genomic_DNA"/>
</dbReference>
<dbReference type="SUPFAM" id="SSF141868">
    <property type="entry name" value="EAL domain-like"/>
    <property type="match status" value="1"/>
</dbReference>
<dbReference type="Gene3D" id="3.20.20.450">
    <property type="entry name" value="EAL domain"/>
    <property type="match status" value="1"/>
</dbReference>
<keyword evidence="3" id="KW-1185">Reference proteome</keyword>
<protein>
    <submittedName>
        <fullName evidence="2">Cyclic di-GMP phosphodiesterase Gmr</fullName>
        <ecNumber evidence="2">3.1.4.52</ecNumber>
    </submittedName>
</protein>
<feature type="domain" description="EAL" evidence="1">
    <location>
        <begin position="32"/>
        <end position="282"/>
    </location>
</feature>
<dbReference type="InterPro" id="IPR001633">
    <property type="entry name" value="EAL_dom"/>
</dbReference>
<dbReference type="GO" id="GO:0071111">
    <property type="term" value="F:cyclic-guanylate-specific phosphodiesterase activity"/>
    <property type="evidence" value="ECO:0007669"/>
    <property type="project" value="UniProtKB-EC"/>
</dbReference>